<comment type="caution">
    <text evidence="1">The sequence shown here is derived from an EMBL/GenBank/DDBJ whole genome shotgun (WGS) entry which is preliminary data.</text>
</comment>
<accession>A0A4V2Z3I6</accession>
<dbReference type="RefSeq" id="WP_131960149.1">
    <property type="nucleotide sequence ID" value="NZ_SMFL01000008.1"/>
</dbReference>
<reference evidence="1 2" key="1">
    <citation type="submission" date="2019-03" db="EMBL/GenBank/DDBJ databases">
        <title>Dyadobacter AR-3-6 sp. nov., isolated from arctic soil.</title>
        <authorList>
            <person name="Chaudhary D.K."/>
        </authorList>
    </citation>
    <scope>NUCLEOTIDE SEQUENCE [LARGE SCALE GENOMIC DNA]</scope>
    <source>
        <strain evidence="1 2">AR-3-6</strain>
    </source>
</reference>
<dbReference type="Pfam" id="PF02482">
    <property type="entry name" value="Ribosomal_S30AE"/>
    <property type="match status" value="1"/>
</dbReference>
<protein>
    <submittedName>
        <fullName evidence="1">Ribosome-associated translation inhibitor RaiA</fullName>
    </submittedName>
</protein>
<dbReference type="InterPro" id="IPR036567">
    <property type="entry name" value="RHF-like"/>
</dbReference>
<dbReference type="OrthoDB" id="9808702at2"/>
<proteinExistence type="predicted"/>
<dbReference type="SUPFAM" id="SSF69754">
    <property type="entry name" value="Ribosome binding protein Y (YfiA homologue)"/>
    <property type="match status" value="1"/>
</dbReference>
<dbReference type="Gene3D" id="3.30.160.100">
    <property type="entry name" value="Ribosome hibernation promotion factor-like"/>
    <property type="match status" value="1"/>
</dbReference>
<keyword evidence="2" id="KW-1185">Reference proteome</keyword>
<gene>
    <name evidence="1" type="ORF">E0F88_20470</name>
</gene>
<dbReference type="Proteomes" id="UP000294850">
    <property type="component" value="Unassembled WGS sequence"/>
</dbReference>
<name>A0A4V2Z3I6_9BACT</name>
<sequence length="127" mass="14277">MRLQMQAIHFDADPKLLLFIQQKLDKLDTFYDRITSGEVFLKLDKSDNAKLHTKLLEVKLYVPGGTVFVTEKGTTFEEATDLAVDTLKMQVIKFKDKRSASRAAKPVDGVVDDEEASIAVIADETEE</sequence>
<dbReference type="AlphaFoldDB" id="A0A4V2Z3I6"/>
<dbReference type="EMBL" id="SMFL01000008">
    <property type="protein sequence ID" value="TDE12728.1"/>
    <property type="molecule type" value="Genomic_DNA"/>
</dbReference>
<organism evidence="1 2">
    <name type="scientific">Dyadobacter psychrotolerans</name>
    <dbReference type="NCBI Taxonomy" id="2541721"/>
    <lineage>
        <taxon>Bacteria</taxon>
        <taxon>Pseudomonadati</taxon>
        <taxon>Bacteroidota</taxon>
        <taxon>Cytophagia</taxon>
        <taxon>Cytophagales</taxon>
        <taxon>Spirosomataceae</taxon>
        <taxon>Dyadobacter</taxon>
    </lineage>
</organism>
<evidence type="ECO:0000313" key="2">
    <source>
        <dbReference type="Proteomes" id="UP000294850"/>
    </source>
</evidence>
<dbReference type="InterPro" id="IPR003489">
    <property type="entry name" value="RHF/RaiA"/>
</dbReference>
<evidence type="ECO:0000313" key="1">
    <source>
        <dbReference type="EMBL" id="TDE12728.1"/>
    </source>
</evidence>